<evidence type="ECO:0000313" key="1">
    <source>
        <dbReference type="EMBL" id="GCF93313.1"/>
    </source>
</evidence>
<dbReference type="RefSeq" id="WP_146621769.1">
    <property type="nucleotide sequence ID" value="NZ_BJCC01000009.1"/>
</dbReference>
<accession>A0A4P5PIY6</accession>
<gene>
    <name evidence="1" type="ORF">NRIC_12040</name>
</gene>
<dbReference type="Proteomes" id="UP000290567">
    <property type="component" value="Unassembled WGS sequence"/>
</dbReference>
<comment type="caution">
    <text evidence="1">The sequence shown here is derived from an EMBL/GenBank/DDBJ whole genome shotgun (WGS) entry which is preliminary data.</text>
</comment>
<dbReference type="AlphaFoldDB" id="A0A4P5PIY6"/>
<dbReference type="OrthoDB" id="2194814at2"/>
<name>A0A4P5PIY6_9ENTE</name>
<protein>
    <submittedName>
        <fullName evidence="1">Uncharacterized protein</fullName>
    </submittedName>
</protein>
<evidence type="ECO:0000313" key="2">
    <source>
        <dbReference type="Proteomes" id="UP000290567"/>
    </source>
</evidence>
<dbReference type="EMBL" id="BJCC01000009">
    <property type="protein sequence ID" value="GCF93313.1"/>
    <property type="molecule type" value="Genomic_DNA"/>
</dbReference>
<sequence>MQEQPFTMEQLFRLKRQTLEKRIFAYYDQTKNEANTLKLLVVLQVRDRIGFEDFSWFLCELVRSLYRLRVTHAMKRYLFYFQHYFSPAEWQQLLQRLFPEKRRLTPNVFKLLTWLLSNQPPLVYRC</sequence>
<keyword evidence="2" id="KW-1185">Reference proteome</keyword>
<organism evidence="1 2">
    <name type="scientific">Enterococcus florum</name>
    <dbReference type="NCBI Taxonomy" id="2480627"/>
    <lineage>
        <taxon>Bacteria</taxon>
        <taxon>Bacillati</taxon>
        <taxon>Bacillota</taxon>
        <taxon>Bacilli</taxon>
        <taxon>Lactobacillales</taxon>
        <taxon>Enterococcaceae</taxon>
        <taxon>Enterococcus</taxon>
    </lineage>
</organism>
<reference evidence="2" key="1">
    <citation type="submission" date="2019-02" db="EMBL/GenBank/DDBJ databases">
        <title>Draft genome sequence of Enterococcus sp. Gos25-1.</title>
        <authorList>
            <person name="Tanaka N."/>
            <person name="Shiwa Y."/>
            <person name="Fujita N."/>
        </authorList>
    </citation>
    <scope>NUCLEOTIDE SEQUENCE [LARGE SCALE GENOMIC DNA]</scope>
    <source>
        <strain evidence="2">Gos25-1</strain>
    </source>
</reference>
<proteinExistence type="predicted"/>